<dbReference type="Proteomes" id="UP000184231">
    <property type="component" value="Unassembled WGS sequence"/>
</dbReference>
<organism evidence="1 2">
    <name type="scientific">Arenibacter nanhaiticus</name>
    <dbReference type="NCBI Taxonomy" id="558155"/>
    <lineage>
        <taxon>Bacteria</taxon>
        <taxon>Pseudomonadati</taxon>
        <taxon>Bacteroidota</taxon>
        <taxon>Flavobacteriia</taxon>
        <taxon>Flavobacteriales</taxon>
        <taxon>Flavobacteriaceae</taxon>
        <taxon>Arenibacter</taxon>
    </lineage>
</organism>
<dbReference type="STRING" id="558155.SAMN04487911_14411"/>
<name>A0A1M6MLY8_9FLAO</name>
<proteinExistence type="predicted"/>
<dbReference type="AlphaFoldDB" id="A0A1M6MLY8"/>
<evidence type="ECO:0000313" key="2">
    <source>
        <dbReference type="Proteomes" id="UP000184231"/>
    </source>
</evidence>
<protein>
    <recommendedName>
        <fullName evidence="3">DUF3324 domain-containing protein</fullName>
    </recommendedName>
</protein>
<dbReference type="OrthoDB" id="1119204at2"/>
<evidence type="ECO:0000313" key="1">
    <source>
        <dbReference type="EMBL" id="SHJ84488.1"/>
    </source>
</evidence>
<dbReference type="RefSeq" id="WP_072765907.1">
    <property type="nucleotide sequence ID" value="NZ_FQYX01000044.1"/>
</dbReference>
<dbReference type="EMBL" id="FQYX01000044">
    <property type="protein sequence ID" value="SHJ84488.1"/>
    <property type="molecule type" value="Genomic_DNA"/>
</dbReference>
<sequence>MKIRYFSFFICIFLSNLVFSNITVLNGLTHTYNGRSGQVISGEVILINSSSEEERVTFELNDAIFYCDAPRVFTNEETHNRSSNDWFKAELMDVVLNPKEKFVYRFTISIPHDQELRGSYWTVLMVNAEKPIKEEALTENIGLNTKMRYAVGLLTHVNDFDAVNLEFNDLQLGAKTADTNANLDITLQNHSLFIEEVLLSLEVYDQNGVKVYEGKSTRKKIFPGVCASFKLDISMVPEGDYECVLIADAREEYIGTNISLQL</sequence>
<accession>A0A1M6MLY8</accession>
<evidence type="ECO:0008006" key="3">
    <source>
        <dbReference type="Google" id="ProtNLM"/>
    </source>
</evidence>
<gene>
    <name evidence="1" type="ORF">SAMN04487911_14411</name>
</gene>
<reference evidence="1 2" key="1">
    <citation type="submission" date="2016-11" db="EMBL/GenBank/DDBJ databases">
        <authorList>
            <person name="Jaros S."/>
            <person name="Januszkiewicz K."/>
            <person name="Wedrychowicz H."/>
        </authorList>
    </citation>
    <scope>NUCLEOTIDE SEQUENCE [LARGE SCALE GENOMIC DNA]</scope>
    <source>
        <strain evidence="1 2">CGMCC 1.8863</strain>
    </source>
</reference>
<keyword evidence="2" id="KW-1185">Reference proteome</keyword>